<dbReference type="GO" id="GO:0008081">
    <property type="term" value="F:phosphoric diester hydrolase activity"/>
    <property type="evidence" value="ECO:0007669"/>
    <property type="project" value="InterPro"/>
</dbReference>
<dbReference type="GO" id="GO:0004436">
    <property type="term" value="F:phosphatidylinositol diacylglycerol-lyase activity"/>
    <property type="evidence" value="ECO:0007669"/>
    <property type="project" value="UniProtKB-EC"/>
</dbReference>
<feature type="domain" description="Phosphatidylinositol-specific phospholipase C X" evidence="1">
    <location>
        <begin position="116"/>
        <end position="263"/>
    </location>
</feature>
<sequence length="390" mass="43141">MTTPDLSANGAEPFSNRQSHRTASCCAWLPVFMANLSPRAVSRWTAVVLVCVALLTLNSLTHGMRLLMPCVESPTQHCYRGYTSAWSFNTVEETVPPVPPPPQAEWMSGLPDAANISSLSLPGTHDTMTFSIPDEQLQCQNHNLTTQLTAGVRYIDARTRLQGDQLGIYHSYQSTGHTFAEVMTIVFDFLDAHPSEAIVVRIKEEGPRLGNGTKSFEEAFNALRLDSPDLAPRFEKHLYMKPNPQAPLPTLGEMRGKILILQEFPATEEYGIRWRSTHIVLEDLWIIPSLPHLEIKWEAIHRALVRSATEPDTNTALYLSHLSASIGVLPIEAAAGPLDGTVVGMNDRTGTWLEKQPKARRGIVIIDFPGQALLDAVIGQNAPLMQESRH</sequence>
<dbReference type="InterPro" id="IPR000909">
    <property type="entry name" value="PLipase_C_PInositol-sp_X_dom"/>
</dbReference>
<organism evidence="2 3">
    <name type="scientific">Ceratocystis fimbriata f. sp. platani</name>
    <dbReference type="NCBI Taxonomy" id="88771"/>
    <lineage>
        <taxon>Eukaryota</taxon>
        <taxon>Fungi</taxon>
        <taxon>Dikarya</taxon>
        <taxon>Ascomycota</taxon>
        <taxon>Pezizomycotina</taxon>
        <taxon>Sordariomycetes</taxon>
        <taxon>Hypocreomycetidae</taxon>
        <taxon>Microascales</taxon>
        <taxon>Ceratocystidaceae</taxon>
        <taxon>Ceratocystis</taxon>
    </lineage>
</organism>
<dbReference type="CDD" id="cd08586">
    <property type="entry name" value="PI-PLCc_BcPLC_like"/>
    <property type="match status" value="1"/>
</dbReference>
<comment type="caution">
    <text evidence="2">The sequence shown here is derived from an EMBL/GenBank/DDBJ whole genome shotgun (WGS) entry which is preliminary data.</text>
</comment>
<reference evidence="2 3" key="1">
    <citation type="submission" date="2015-04" db="EMBL/GenBank/DDBJ databases">
        <title>Genome sequence of Ceratocystis platani, a major pathogen of plane trees.</title>
        <authorList>
            <person name="Belbahri L."/>
        </authorList>
    </citation>
    <scope>NUCLEOTIDE SEQUENCE [LARGE SCALE GENOMIC DNA]</scope>
    <source>
        <strain evidence="2 3">CFO</strain>
    </source>
</reference>
<dbReference type="PANTHER" id="PTHR13593:SF113">
    <property type="entry name" value="SI:DKEY-266F7.9"/>
    <property type="match status" value="1"/>
</dbReference>
<dbReference type="PROSITE" id="PS50007">
    <property type="entry name" value="PIPLC_X_DOMAIN"/>
    <property type="match status" value="1"/>
</dbReference>
<keyword evidence="2" id="KW-0456">Lyase</keyword>
<dbReference type="Proteomes" id="UP000034841">
    <property type="component" value="Unassembled WGS sequence"/>
</dbReference>
<keyword evidence="3" id="KW-1185">Reference proteome</keyword>
<dbReference type="EMBL" id="LBBL01000285">
    <property type="protein sequence ID" value="KKF93037.1"/>
    <property type="molecule type" value="Genomic_DNA"/>
</dbReference>
<dbReference type="AlphaFoldDB" id="A0A0F8CQQ4"/>
<evidence type="ECO:0000259" key="1">
    <source>
        <dbReference type="SMART" id="SM00148"/>
    </source>
</evidence>
<dbReference type="Pfam" id="PF00388">
    <property type="entry name" value="PI-PLC-X"/>
    <property type="match status" value="1"/>
</dbReference>
<dbReference type="Gene3D" id="3.20.20.190">
    <property type="entry name" value="Phosphatidylinositol (PI) phosphodiesterase"/>
    <property type="match status" value="1"/>
</dbReference>
<accession>A0A0F8CQQ4</accession>
<dbReference type="GO" id="GO:0006629">
    <property type="term" value="P:lipid metabolic process"/>
    <property type="evidence" value="ECO:0007669"/>
    <property type="project" value="InterPro"/>
</dbReference>
<dbReference type="OrthoDB" id="1046782at2759"/>
<dbReference type="SMART" id="SM00148">
    <property type="entry name" value="PLCXc"/>
    <property type="match status" value="1"/>
</dbReference>
<protein>
    <submittedName>
        <fullName evidence="2">1-phosphatidylinositol phosphodiesterase</fullName>
        <ecNumber evidence="2">4.6.1.13</ecNumber>
    </submittedName>
</protein>
<dbReference type="SUPFAM" id="SSF51695">
    <property type="entry name" value="PLC-like phosphodiesterases"/>
    <property type="match status" value="1"/>
</dbReference>
<evidence type="ECO:0000313" key="3">
    <source>
        <dbReference type="Proteomes" id="UP000034841"/>
    </source>
</evidence>
<evidence type="ECO:0000313" key="2">
    <source>
        <dbReference type="EMBL" id="KKF93037.1"/>
    </source>
</evidence>
<dbReference type="InterPro" id="IPR051057">
    <property type="entry name" value="PI-PLC_domain"/>
</dbReference>
<dbReference type="EC" id="4.6.1.13" evidence="2"/>
<gene>
    <name evidence="2" type="primary">plcA_14</name>
    <name evidence="2" type="ORF">CFO_g4597</name>
</gene>
<name>A0A0F8CQQ4_CERFI</name>
<dbReference type="PANTHER" id="PTHR13593">
    <property type="match status" value="1"/>
</dbReference>
<proteinExistence type="predicted"/>
<dbReference type="InterPro" id="IPR017946">
    <property type="entry name" value="PLC-like_Pdiesterase_TIM-brl"/>
</dbReference>